<reference evidence="12 13" key="1">
    <citation type="submission" date="2017-09" db="EMBL/GenBank/DDBJ databases">
        <authorList>
            <person name="Ehlers B."/>
            <person name="Leendertz F.H."/>
        </authorList>
    </citation>
    <scope>NUCLEOTIDE SEQUENCE [LARGE SCALE GENOMIC DNA]</scope>
    <source>
        <strain evidence="12 13">CGMCC 1.05381</strain>
    </source>
</reference>
<evidence type="ECO:0000256" key="7">
    <source>
        <dbReference type="ARBA" id="ARBA00022989"/>
    </source>
</evidence>
<dbReference type="PANTHER" id="PTHR43553:SF24">
    <property type="entry name" value="ENERGY-COUPLING FACTOR TRANSPORTER ATP-BINDING PROTEIN ECFA1"/>
    <property type="match status" value="1"/>
</dbReference>
<dbReference type="GO" id="GO:0043190">
    <property type="term" value="C:ATP-binding cassette (ABC) transporter complex"/>
    <property type="evidence" value="ECO:0007669"/>
    <property type="project" value="TreeGrafter"/>
</dbReference>
<dbReference type="Pfam" id="PF00005">
    <property type="entry name" value="ABC_tran"/>
    <property type="match status" value="2"/>
</dbReference>
<dbReference type="SUPFAM" id="SSF52540">
    <property type="entry name" value="P-loop containing nucleoside triphosphate hydrolases"/>
    <property type="match status" value="2"/>
</dbReference>
<gene>
    <name evidence="12" type="ORF">SAMN06296378_0376</name>
</gene>
<feature type="region of interest" description="Disordered" evidence="9">
    <location>
        <begin position="1"/>
        <end position="24"/>
    </location>
</feature>
<keyword evidence="8 10" id="KW-0472">Membrane</keyword>
<feature type="transmembrane region" description="Helical" evidence="10">
    <location>
        <begin position="609"/>
        <end position="626"/>
    </location>
</feature>
<organism evidence="12 13">
    <name type="scientific">Salinibacterium xinjiangense</name>
    <dbReference type="NCBI Taxonomy" id="386302"/>
    <lineage>
        <taxon>Bacteria</taxon>
        <taxon>Bacillati</taxon>
        <taxon>Actinomycetota</taxon>
        <taxon>Actinomycetes</taxon>
        <taxon>Micrococcales</taxon>
        <taxon>Microbacteriaceae</taxon>
        <taxon>Salinibacterium</taxon>
    </lineage>
</organism>
<dbReference type="RefSeq" id="WP_179691745.1">
    <property type="nucleotide sequence ID" value="NZ_BMLC01000002.1"/>
</dbReference>
<evidence type="ECO:0000256" key="6">
    <source>
        <dbReference type="ARBA" id="ARBA00022840"/>
    </source>
</evidence>
<dbReference type="InterPro" id="IPR050095">
    <property type="entry name" value="ECF_ABC_transporter_ATP-bd"/>
</dbReference>
<dbReference type="SMART" id="SM00382">
    <property type="entry name" value="AAA"/>
    <property type="match status" value="2"/>
</dbReference>
<comment type="subcellular location">
    <subcellularLocation>
        <location evidence="1">Membrane</location>
        <topology evidence="1">Multi-pass membrane protein</topology>
    </subcellularLocation>
</comment>
<evidence type="ECO:0000313" key="12">
    <source>
        <dbReference type="EMBL" id="SOE50584.1"/>
    </source>
</evidence>
<protein>
    <submittedName>
        <fullName evidence="12">Energy-coupling factor transport system ATP-binding protein</fullName>
    </submittedName>
</protein>
<keyword evidence="13" id="KW-1185">Reference proteome</keyword>
<dbReference type="InterPro" id="IPR003593">
    <property type="entry name" value="AAA+_ATPase"/>
</dbReference>
<evidence type="ECO:0000256" key="4">
    <source>
        <dbReference type="ARBA" id="ARBA00022692"/>
    </source>
</evidence>
<evidence type="ECO:0000256" key="3">
    <source>
        <dbReference type="ARBA" id="ARBA00022448"/>
    </source>
</evidence>
<dbReference type="InterPro" id="IPR015856">
    <property type="entry name" value="ABC_transpr_CbiO/EcfA_su"/>
</dbReference>
<dbReference type="InterPro" id="IPR017871">
    <property type="entry name" value="ABC_transporter-like_CS"/>
</dbReference>
<dbReference type="InterPro" id="IPR027417">
    <property type="entry name" value="P-loop_NTPase"/>
</dbReference>
<evidence type="ECO:0000256" key="8">
    <source>
        <dbReference type="ARBA" id="ARBA00023136"/>
    </source>
</evidence>
<dbReference type="PANTHER" id="PTHR43553">
    <property type="entry name" value="HEAVY METAL TRANSPORTER"/>
    <property type="match status" value="1"/>
</dbReference>
<dbReference type="GO" id="GO:0016887">
    <property type="term" value="F:ATP hydrolysis activity"/>
    <property type="evidence" value="ECO:0007669"/>
    <property type="project" value="InterPro"/>
</dbReference>
<evidence type="ECO:0000256" key="10">
    <source>
        <dbReference type="SAM" id="Phobius"/>
    </source>
</evidence>
<dbReference type="CDD" id="cd16914">
    <property type="entry name" value="EcfT"/>
    <property type="match status" value="1"/>
</dbReference>
<feature type="domain" description="ABC transporter" evidence="11">
    <location>
        <begin position="308"/>
        <end position="546"/>
    </location>
</feature>
<dbReference type="GO" id="GO:0005524">
    <property type="term" value="F:ATP binding"/>
    <property type="evidence" value="ECO:0007669"/>
    <property type="project" value="UniProtKB-KW"/>
</dbReference>
<dbReference type="Gene3D" id="3.40.50.300">
    <property type="entry name" value="P-loop containing nucleotide triphosphate hydrolases"/>
    <property type="match status" value="2"/>
</dbReference>
<evidence type="ECO:0000256" key="1">
    <source>
        <dbReference type="ARBA" id="ARBA00004141"/>
    </source>
</evidence>
<evidence type="ECO:0000256" key="2">
    <source>
        <dbReference type="ARBA" id="ARBA00005417"/>
    </source>
</evidence>
<dbReference type="EMBL" id="OCST01000001">
    <property type="protein sequence ID" value="SOE50584.1"/>
    <property type="molecule type" value="Genomic_DNA"/>
</dbReference>
<evidence type="ECO:0000259" key="11">
    <source>
        <dbReference type="PROSITE" id="PS50893"/>
    </source>
</evidence>
<dbReference type="GO" id="GO:0042626">
    <property type="term" value="F:ATPase-coupled transmembrane transporter activity"/>
    <property type="evidence" value="ECO:0007669"/>
    <property type="project" value="TreeGrafter"/>
</dbReference>
<dbReference type="AlphaFoldDB" id="A0A2C8YJG8"/>
<evidence type="ECO:0000256" key="9">
    <source>
        <dbReference type="SAM" id="MobiDB-lite"/>
    </source>
</evidence>
<keyword evidence="5" id="KW-0547">Nucleotide-binding</keyword>
<dbReference type="InterPro" id="IPR003339">
    <property type="entry name" value="ABC/ECF_trnsptr_transmembrane"/>
</dbReference>
<feature type="transmembrane region" description="Helical" evidence="10">
    <location>
        <begin position="556"/>
        <end position="578"/>
    </location>
</feature>
<dbReference type="CDD" id="cd03225">
    <property type="entry name" value="ABC_cobalt_CbiO_domain1"/>
    <property type="match status" value="2"/>
</dbReference>
<dbReference type="InterPro" id="IPR003439">
    <property type="entry name" value="ABC_transporter-like_ATP-bd"/>
</dbReference>
<sequence>MSHADPADEVDTPQPAPGIGGARLDVRDVTWRPYGQDTPVLSGVTLHAEPGERILLIGPSGSGKSTLLRAIAGVLTTVESGQLEGSISVDGRDPHEGGSSAGLLVQDPADAMVAGRVGREVAFGPENLGLSRKEIWQRVRESLDAVGFPHGFEHPVDAMSGGESQRLALAGVLALGPRLILLDEPTAMLDPVASAVVRNAICAVVADTAATIIIVEHHFDNWLDKIDRVIVLSAAGIVVADGPATETLAAHSETLAALGVWIPEAPPPVPLRLSPELVIPFDEVGGHGTPAVVADMVTVNRTPRVGLTATDTLAPSVLASPVLSQINAIARAGEILAVVGASGAGKSTLAALLAGLSVPSGGTVHAGGVVGANSSAQLCNWRSPDLASRVGWVPQQAELAIVAQTVWDDAMSTCRILDRDEQVAEARVTGLLTALGLAGLRESDPHLLSGGELRRLALVGAIAHGPSVLVLDEPTVGQDRLTWTAVAGVITASRAAGLAVIVATHDAHLIELADRVIRLDHGRVVEGAHGAPSIVETPPPVTTMAARPRRRSGRGLAARCGPLSLLGSSILLAIGALFITDVRVGAVALLVEAVLAPMVFGWVRPSARLLPGLLAVFSVGFSGWLLSTGQDVAVGITAGLRVAFFVLPGILMAGMIDPFALGDHLAQRLHFPPRPVVAAVAAMQRFDTLVDQWQQLARTRRIRGLAGGRSPVARIRTATALTFGLLLQSLRQAGRMAVAMEARGFSLPLASGVGRSWAEPAPWTAADSVLIGIGIVVAAIPAGLILLAQVGN</sequence>
<feature type="transmembrane region" description="Helical" evidence="10">
    <location>
        <begin position="584"/>
        <end position="602"/>
    </location>
</feature>
<feature type="transmembrane region" description="Helical" evidence="10">
    <location>
        <begin position="769"/>
        <end position="790"/>
    </location>
</feature>
<keyword evidence="6 12" id="KW-0067">ATP-binding</keyword>
<evidence type="ECO:0000313" key="13">
    <source>
        <dbReference type="Proteomes" id="UP000219440"/>
    </source>
</evidence>
<keyword evidence="3" id="KW-0813">Transport</keyword>
<dbReference type="PROSITE" id="PS50893">
    <property type="entry name" value="ABC_TRANSPORTER_2"/>
    <property type="match status" value="2"/>
</dbReference>
<comment type="similarity">
    <text evidence="2">Belongs to the ABC transporter superfamily.</text>
</comment>
<keyword evidence="7 10" id="KW-1133">Transmembrane helix</keyword>
<feature type="transmembrane region" description="Helical" evidence="10">
    <location>
        <begin position="632"/>
        <end position="656"/>
    </location>
</feature>
<proteinExistence type="inferred from homology"/>
<dbReference type="PROSITE" id="PS00211">
    <property type="entry name" value="ABC_TRANSPORTER_1"/>
    <property type="match status" value="2"/>
</dbReference>
<dbReference type="Proteomes" id="UP000219440">
    <property type="component" value="Unassembled WGS sequence"/>
</dbReference>
<accession>A0A2C8YJG8</accession>
<dbReference type="Pfam" id="PF02361">
    <property type="entry name" value="CbiQ"/>
    <property type="match status" value="1"/>
</dbReference>
<evidence type="ECO:0000256" key="5">
    <source>
        <dbReference type="ARBA" id="ARBA00022741"/>
    </source>
</evidence>
<keyword evidence="4 10" id="KW-0812">Transmembrane</keyword>
<feature type="domain" description="ABC transporter" evidence="11">
    <location>
        <begin position="24"/>
        <end position="259"/>
    </location>
</feature>
<name>A0A2C8YJG8_9MICO</name>